<feature type="domain" description="DUF7730" evidence="1">
    <location>
        <begin position="12"/>
        <end position="187"/>
    </location>
</feature>
<proteinExistence type="predicted"/>
<dbReference type="AlphaFoldDB" id="A0A8H3J4C3"/>
<organism evidence="2 3">
    <name type="scientific">Heterodermia speciosa</name>
    <dbReference type="NCBI Taxonomy" id="116794"/>
    <lineage>
        <taxon>Eukaryota</taxon>
        <taxon>Fungi</taxon>
        <taxon>Dikarya</taxon>
        <taxon>Ascomycota</taxon>
        <taxon>Pezizomycotina</taxon>
        <taxon>Lecanoromycetes</taxon>
        <taxon>OSLEUM clade</taxon>
        <taxon>Lecanoromycetidae</taxon>
        <taxon>Caliciales</taxon>
        <taxon>Physciaceae</taxon>
        <taxon>Heterodermia</taxon>
    </lineage>
</organism>
<dbReference type="Pfam" id="PF24864">
    <property type="entry name" value="DUF7730"/>
    <property type="match status" value="1"/>
</dbReference>
<accession>A0A8H3J4C3</accession>
<protein>
    <recommendedName>
        <fullName evidence="1">DUF7730 domain-containing protein</fullName>
    </recommendedName>
</protein>
<dbReference type="EMBL" id="CAJPDS010000155">
    <property type="protein sequence ID" value="CAF9940496.1"/>
    <property type="molecule type" value="Genomic_DNA"/>
</dbReference>
<evidence type="ECO:0000259" key="1">
    <source>
        <dbReference type="Pfam" id="PF24864"/>
    </source>
</evidence>
<name>A0A8H3J4C3_9LECA</name>
<evidence type="ECO:0000313" key="2">
    <source>
        <dbReference type="EMBL" id="CAF9940496.1"/>
    </source>
</evidence>
<reference evidence="2" key="1">
    <citation type="submission" date="2021-03" db="EMBL/GenBank/DDBJ databases">
        <authorList>
            <person name="Tagirdzhanova G."/>
        </authorList>
    </citation>
    <scope>NUCLEOTIDE SEQUENCE</scope>
</reference>
<keyword evidence="3" id="KW-1185">Reference proteome</keyword>
<gene>
    <name evidence="2" type="ORF">HETSPECPRED_002424</name>
</gene>
<comment type="caution">
    <text evidence="2">The sequence shown here is derived from an EMBL/GenBank/DDBJ whole genome shotgun (WGS) entry which is preliminary data.</text>
</comment>
<dbReference type="InterPro" id="IPR056632">
    <property type="entry name" value="DUF7730"/>
</dbReference>
<sequence>MDTPIERHEAVTFLTLPLEIRREIYKAALKRGSIHFQNIEDQPSNTYTYSIHSRQELWSSKQDAAWKARHKLCRAMSHRNLGDCPDRLFIGILYTCRQVHAEASQILWSKNTFRFGSSKKFTEIIPEIGQWNRAALRNFSLTVPLGNIYDMSAPGPGLLAIPNPILNLGPLLNDLQGLRALRMELICEVHRFGLSHAAARYMSDVLNSLSLETVEIILMHGRYRVEKEDREGYLNRIEKQLMEGFTSKLNEPSYWLPRIMVMWESEL</sequence>
<dbReference type="OrthoDB" id="2951834at2759"/>
<dbReference type="Proteomes" id="UP000664521">
    <property type="component" value="Unassembled WGS sequence"/>
</dbReference>
<dbReference type="PANTHER" id="PTHR38790">
    <property type="entry name" value="2EXR DOMAIN-CONTAINING PROTEIN-RELATED"/>
    <property type="match status" value="1"/>
</dbReference>
<evidence type="ECO:0000313" key="3">
    <source>
        <dbReference type="Proteomes" id="UP000664521"/>
    </source>
</evidence>